<sequence>MRLYPEVSGSPLLHPPSHPTEIAEEQNEIQAVSSTDGKKDQLKNQKIYTVSLPPDGNIPTAETEYKSFTSDTQDNEDLEEKTRNRRRRKKKKCFATLLNREIGRNTSETTDPKNELLQTSTNKNRRRKLQRRRLKEKMKDSRADINVINPTNGDLKANDSISYSTGKTTENGHEEHAKDLMEFLQATQEMYFTDDHSKRTGSDLSIDVILKILSHIEAGEFPLSDVVLLHHIKSLLLLQDIERLKDALDNFKQHSSLSADYRTALCSLFYYWISDILPMQKKQ</sequence>
<dbReference type="OrthoDB" id="6151351at2759"/>
<feature type="compositionally biased region" description="Basic residues" evidence="1">
    <location>
        <begin position="123"/>
        <end position="136"/>
    </location>
</feature>
<keyword evidence="3" id="KW-1185">Reference proteome</keyword>
<protein>
    <recommendedName>
        <fullName evidence="4">Glutamate-rich protein 1</fullName>
    </recommendedName>
</protein>
<dbReference type="PANTHER" id="PTHR22444:SF1">
    <property type="entry name" value="GLUTAMATE-RICH PROTEIN 1"/>
    <property type="match status" value="1"/>
</dbReference>
<evidence type="ECO:0000313" key="3">
    <source>
        <dbReference type="Proteomes" id="UP000812440"/>
    </source>
</evidence>
<name>A0A8T2JMH6_9PIPI</name>
<evidence type="ECO:0008006" key="4">
    <source>
        <dbReference type="Google" id="ProtNLM"/>
    </source>
</evidence>
<feature type="region of interest" description="Disordered" evidence="1">
    <location>
        <begin position="1"/>
        <end position="139"/>
    </location>
</feature>
<dbReference type="InterPro" id="IPR026719">
    <property type="entry name" value="ERICH1"/>
</dbReference>
<evidence type="ECO:0000256" key="1">
    <source>
        <dbReference type="SAM" id="MobiDB-lite"/>
    </source>
</evidence>
<comment type="caution">
    <text evidence="2">The sequence shown here is derived from an EMBL/GenBank/DDBJ whole genome shotgun (WGS) entry which is preliminary data.</text>
</comment>
<evidence type="ECO:0000313" key="2">
    <source>
        <dbReference type="EMBL" id="KAG8444948.1"/>
    </source>
</evidence>
<organism evidence="2 3">
    <name type="scientific">Hymenochirus boettgeri</name>
    <name type="common">Congo dwarf clawed frog</name>
    <dbReference type="NCBI Taxonomy" id="247094"/>
    <lineage>
        <taxon>Eukaryota</taxon>
        <taxon>Metazoa</taxon>
        <taxon>Chordata</taxon>
        <taxon>Craniata</taxon>
        <taxon>Vertebrata</taxon>
        <taxon>Euteleostomi</taxon>
        <taxon>Amphibia</taxon>
        <taxon>Batrachia</taxon>
        <taxon>Anura</taxon>
        <taxon>Pipoidea</taxon>
        <taxon>Pipidae</taxon>
        <taxon>Pipinae</taxon>
        <taxon>Hymenochirus</taxon>
    </lineage>
</organism>
<dbReference type="AlphaFoldDB" id="A0A8T2JMH6"/>
<reference evidence="2" key="1">
    <citation type="thesis" date="2020" institute="ProQuest LLC" country="789 East Eisenhower Parkway, Ann Arbor, MI, USA">
        <title>Comparative Genomics and Chromosome Evolution.</title>
        <authorList>
            <person name="Mudd A.B."/>
        </authorList>
    </citation>
    <scope>NUCLEOTIDE SEQUENCE</scope>
    <source>
        <strain evidence="2">Female2</strain>
        <tissue evidence="2">Blood</tissue>
    </source>
</reference>
<proteinExistence type="predicted"/>
<dbReference type="Proteomes" id="UP000812440">
    <property type="component" value="Chromosome 5"/>
</dbReference>
<gene>
    <name evidence="2" type="ORF">GDO86_009925</name>
</gene>
<accession>A0A8T2JMH6</accession>
<dbReference type="EMBL" id="JAACNH010000004">
    <property type="protein sequence ID" value="KAG8444948.1"/>
    <property type="molecule type" value="Genomic_DNA"/>
</dbReference>
<dbReference type="PANTHER" id="PTHR22444">
    <property type="entry name" value="GLUTAMATE-RICH PROTEIN 1"/>
    <property type="match status" value="1"/>
</dbReference>
<feature type="compositionally biased region" description="Basic residues" evidence="1">
    <location>
        <begin position="83"/>
        <end position="93"/>
    </location>
</feature>